<dbReference type="OrthoDB" id="3510266at2"/>
<protein>
    <submittedName>
        <fullName evidence="5">LacI family transcriptional regulator</fullName>
    </submittedName>
</protein>
<reference evidence="5 6" key="1">
    <citation type="submission" date="2018-08" db="EMBL/GenBank/DDBJ databases">
        <title>Aeromicrobium sp. M2KJ-4, whole genome shotgun sequence.</title>
        <authorList>
            <person name="Tuo L."/>
        </authorList>
    </citation>
    <scope>NUCLEOTIDE SEQUENCE [LARGE SCALE GENOMIC DNA]</scope>
    <source>
        <strain evidence="5 6">M2KJ-4</strain>
    </source>
</reference>
<proteinExistence type="predicted"/>
<dbReference type="CDD" id="cd06267">
    <property type="entry name" value="PBP1_LacI_sugar_binding-like"/>
    <property type="match status" value="1"/>
</dbReference>
<dbReference type="Pfam" id="PF00356">
    <property type="entry name" value="LacI"/>
    <property type="match status" value="1"/>
</dbReference>
<keyword evidence="2" id="KW-0238">DNA-binding</keyword>
<dbReference type="Gene3D" id="3.40.50.2300">
    <property type="match status" value="2"/>
</dbReference>
<dbReference type="RefSeq" id="WP_119705304.1">
    <property type="nucleotide sequence ID" value="NZ_JBHSOI010000002.1"/>
</dbReference>
<dbReference type="InterPro" id="IPR046335">
    <property type="entry name" value="LacI/GalR-like_sensor"/>
</dbReference>
<dbReference type="Pfam" id="PF13377">
    <property type="entry name" value="Peripla_BP_3"/>
    <property type="match status" value="1"/>
</dbReference>
<gene>
    <name evidence="5" type="ORF">DX116_16585</name>
</gene>
<dbReference type="SUPFAM" id="SSF53822">
    <property type="entry name" value="Periplasmic binding protein-like I"/>
    <property type="match status" value="1"/>
</dbReference>
<dbReference type="PANTHER" id="PTHR30146:SF109">
    <property type="entry name" value="HTH-TYPE TRANSCRIPTIONAL REGULATOR GALS"/>
    <property type="match status" value="1"/>
</dbReference>
<dbReference type="Gene3D" id="1.10.260.40">
    <property type="entry name" value="lambda repressor-like DNA-binding domains"/>
    <property type="match status" value="1"/>
</dbReference>
<accession>A0A371P456</accession>
<sequence length="344" mass="35692">MTQPGGRRAGTARPTLADVAREAGVSTALVSIVMRGVPGASDATRARVQAVADGMGYVRDERARKLRQSSSRLIGVTFDLQQAFHGDLVEHLYGAAAARGYDLAISAVAPTRDEDVAIQALLRERCEVAVLLGSALDDAVLASTAQRVPLLLVARRSEVDGVSSVHSDDAGGVGLAVDHLVSLGHRRLVHVDGADAPGADDRRRGFALAVERHGLTSQAQIVPGGPTEHDGSRAAEALLYAPARPSAVVAFNDRCAAGVLDLLVRRQVDVPGDVSVVGYDDSRLAVGPHAQMSTISQNAAEMAEAAIDGALDLLDGGDPREVVLAPHLVARSTSGPASGTELLD</sequence>
<keyword evidence="1" id="KW-0805">Transcription regulation</keyword>
<name>A0A371P456_9ACTN</name>
<dbReference type="AlphaFoldDB" id="A0A371P456"/>
<evidence type="ECO:0000313" key="6">
    <source>
        <dbReference type="Proteomes" id="UP000265581"/>
    </source>
</evidence>
<dbReference type="PANTHER" id="PTHR30146">
    <property type="entry name" value="LACI-RELATED TRANSCRIPTIONAL REPRESSOR"/>
    <property type="match status" value="1"/>
</dbReference>
<organism evidence="5 6">
    <name type="scientific">Aeromicrobium endophyticum</name>
    <dbReference type="NCBI Taxonomy" id="2292704"/>
    <lineage>
        <taxon>Bacteria</taxon>
        <taxon>Bacillati</taxon>
        <taxon>Actinomycetota</taxon>
        <taxon>Actinomycetes</taxon>
        <taxon>Propionibacteriales</taxon>
        <taxon>Nocardioidaceae</taxon>
        <taxon>Aeromicrobium</taxon>
    </lineage>
</organism>
<dbReference type="GO" id="GO:0003700">
    <property type="term" value="F:DNA-binding transcription factor activity"/>
    <property type="evidence" value="ECO:0007669"/>
    <property type="project" value="TreeGrafter"/>
</dbReference>
<dbReference type="EMBL" id="QUBR01000002">
    <property type="protein sequence ID" value="REK70719.1"/>
    <property type="molecule type" value="Genomic_DNA"/>
</dbReference>
<evidence type="ECO:0000256" key="3">
    <source>
        <dbReference type="ARBA" id="ARBA00023163"/>
    </source>
</evidence>
<comment type="caution">
    <text evidence="5">The sequence shown here is derived from an EMBL/GenBank/DDBJ whole genome shotgun (WGS) entry which is preliminary data.</text>
</comment>
<keyword evidence="6" id="KW-1185">Reference proteome</keyword>
<dbReference type="SUPFAM" id="SSF47413">
    <property type="entry name" value="lambda repressor-like DNA-binding domains"/>
    <property type="match status" value="1"/>
</dbReference>
<keyword evidence="3" id="KW-0804">Transcription</keyword>
<dbReference type="CDD" id="cd01392">
    <property type="entry name" value="HTH_LacI"/>
    <property type="match status" value="1"/>
</dbReference>
<dbReference type="InterPro" id="IPR000843">
    <property type="entry name" value="HTH_LacI"/>
</dbReference>
<evidence type="ECO:0000256" key="2">
    <source>
        <dbReference type="ARBA" id="ARBA00023125"/>
    </source>
</evidence>
<dbReference type="PROSITE" id="PS50932">
    <property type="entry name" value="HTH_LACI_2"/>
    <property type="match status" value="1"/>
</dbReference>
<evidence type="ECO:0000256" key="1">
    <source>
        <dbReference type="ARBA" id="ARBA00023015"/>
    </source>
</evidence>
<dbReference type="SMART" id="SM00354">
    <property type="entry name" value="HTH_LACI"/>
    <property type="match status" value="1"/>
</dbReference>
<dbReference type="InterPro" id="IPR010982">
    <property type="entry name" value="Lambda_DNA-bd_dom_sf"/>
</dbReference>
<evidence type="ECO:0000259" key="4">
    <source>
        <dbReference type="PROSITE" id="PS50932"/>
    </source>
</evidence>
<feature type="domain" description="HTH lacI-type" evidence="4">
    <location>
        <begin position="14"/>
        <end position="68"/>
    </location>
</feature>
<dbReference type="Proteomes" id="UP000265581">
    <property type="component" value="Unassembled WGS sequence"/>
</dbReference>
<dbReference type="InterPro" id="IPR028082">
    <property type="entry name" value="Peripla_BP_I"/>
</dbReference>
<dbReference type="GO" id="GO:0000976">
    <property type="term" value="F:transcription cis-regulatory region binding"/>
    <property type="evidence" value="ECO:0007669"/>
    <property type="project" value="TreeGrafter"/>
</dbReference>
<evidence type="ECO:0000313" key="5">
    <source>
        <dbReference type="EMBL" id="REK70719.1"/>
    </source>
</evidence>